<name>A0A915ZMS3_9GLOM</name>
<gene>
    <name evidence="1" type="ORF">CHRIB12_LOCUS18536</name>
</gene>
<evidence type="ECO:0000313" key="1">
    <source>
        <dbReference type="EMBL" id="CAB5383722.1"/>
    </source>
</evidence>
<comment type="caution">
    <text evidence="1">The sequence shown here is derived from an EMBL/GenBank/DDBJ whole genome shotgun (WGS) entry which is preliminary data.</text>
</comment>
<sequence>MELIPVQLAKNLVNIFIPKKLRHVIIFLKNFYRILQDFRISQWLTLTTKEDSAFNLSLRRPFFLRANGQAIDNFLAFYVLQGGSLVRDLRRC</sequence>
<dbReference type="EMBL" id="CAGKOT010000049">
    <property type="protein sequence ID" value="CAB5383722.1"/>
    <property type="molecule type" value="Genomic_DNA"/>
</dbReference>
<reference evidence="1" key="1">
    <citation type="submission" date="2020-05" db="EMBL/GenBank/DDBJ databases">
        <authorList>
            <person name="Rincon C."/>
            <person name="Sanders R I."/>
            <person name="Robbins C."/>
            <person name="Chaturvedi A."/>
        </authorList>
    </citation>
    <scope>NUCLEOTIDE SEQUENCE</scope>
    <source>
        <strain evidence="1">CHB12</strain>
    </source>
</reference>
<evidence type="ECO:0000313" key="2">
    <source>
        <dbReference type="Proteomes" id="UP000684084"/>
    </source>
</evidence>
<dbReference type="OrthoDB" id="10273176at2759"/>
<dbReference type="Proteomes" id="UP000684084">
    <property type="component" value="Unassembled WGS sequence"/>
</dbReference>
<proteinExistence type="predicted"/>
<protein>
    <submittedName>
        <fullName evidence="1">Uncharacterized protein</fullName>
    </submittedName>
</protein>
<dbReference type="AlphaFoldDB" id="A0A915ZMS3"/>
<organism evidence="1 2">
    <name type="scientific">Rhizophagus irregularis</name>
    <dbReference type="NCBI Taxonomy" id="588596"/>
    <lineage>
        <taxon>Eukaryota</taxon>
        <taxon>Fungi</taxon>
        <taxon>Fungi incertae sedis</taxon>
        <taxon>Mucoromycota</taxon>
        <taxon>Glomeromycotina</taxon>
        <taxon>Glomeromycetes</taxon>
        <taxon>Glomerales</taxon>
        <taxon>Glomeraceae</taxon>
        <taxon>Rhizophagus</taxon>
    </lineage>
</organism>
<accession>A0A915ZMS3</accession>